<evidence type="ECO:0000256" key="1">
    <source>
        <dbReference type="SAM" id="SignalP"/>
    </source>
</evidence>
<feature type="chain" id="PRO_5039591080" evidence="1">
    <location>
        <begin position="20"/>
        <end position="154"/>
    </location>
</feature>
<organism evidence="2">
    <name type="scientific">Paenibacillus sp. SYP-B3998</name>
    <dbReference type="NCBI Taxonomy" id="2678564"/>
    <lineage>
        <taxon>Bacteria</taxon>
        <taxon>Bacillati</taxon>
        <taxon>Bacillota</taxon>
        <taxon>Bacilli</taxon>
        <taxon>Bacillales</taxon>
        <taxon>Paenibacillaceae</taxon>
        <taxon>Paenibacillus</taxon>
    </lineage>
</organism>
<dbReference type="AlphaFoldDB" id="A0A6G4A328"/>
<dbReference type="PROSITE" id="PS51257">
    <property type="entry name" value="PROKAR_LIPOPROTEIN"/>
    <property type="match status" value="1"/>
</dbReference>
<gene>
    <name evidence="2" type="ORF">GK047_22625</name>
</gene>
<dbReference type="RefSeq" id="WP_163952030.1">
    <property type="nucleotide sequence ID" value="NZ_JAAIKC010000011.1"/>
</dbReference>
<proteinExistence type="predicted"/>
<evidence type="ECO:0000313" key="2">
    <source>
        <dbReference type="EMBL" id="NEW08795.1"/>
    </source>
</evidence>
<keyword evidence="1" id="KW-0732">Signal</keyword>
<name>A0A6G4A328_9BACL</name>
<dbReference type="EMBL" id="JAAIKC010000011">
    <property type="protein sequence ID" value="NEW08795.1"/>
    <property type="molecule type" value="Genomic_DNA"/>
</dbReference>
<comment type="caution">
    <text evidence="2">The sequence shown here is derived from an EMBL/GenBank/DDBJ whole genome shotgun (WGS) entry which is preliminary data.</text>
</comment>
<protein>
    <submittedName>
        <fullName evidence="2">Uncharacterized protein</fullName>
    </submittedName>
</protein>
<reference evidence="2" key="1">
    <citation type="submission" date="2020-02" db="EMBL/GenBank/DDBJ databases">
        <authorList>
            <person name="Shen X.-R."/>
            <person name="Zhang Y.-X."/>
        </authorList>
    </citation>
    <scope>NUCLEOTIDE SEQUENCE</scope>
    <source>
        <strain evidence="2">SYP-B3998</strain>
    </source>
</reference>
<accession>A0A6G4A328</accession>
<sequence length="154" mass="16528">MRKTWVYSAASLIILGAMATACGSKDEADATGLTGVSKVTSTVAQPSKESSIKTAPAGTKPSIDAQINLDGRNATISYKTSNFQLSTDHMDKKNVQGEGHLHLYVDGKQKAMLGTNAPVKLTNLTAGKHEIKLELQQNDHSDTNVEKIFNIEVK</sequence>
<feature type="signal peptide" evidence="1">
    <location>
        <begin position="1"/>
        <end position="19"/>
    </location>
</feature>